<reference evidence="1" key="2">
    <citation type="journal article" date="2022" name="New Phytol.">
        <title>Evolutionary transition to the ectomycorrhizal habit in the genomes of a hyperdiverse lineage of mushroom-forming fungi.</title>
        <authorList>
            <person name="Looney B."/>
            <person name="Miyauchi S."/>
            <person name="Morin E."/>
            <person name="Drula E."/>
            <person name="Courty P.E."/>
            <person name="Kohler A."/>
            <person name="Kuo A."/>
            <person name="LaButti K."/>
            <person name="Pangilinan J."/>
            <person name="Lipzen A."/>
            <person name="Riley R."/>
            <person name="Andreopoulos W."/>
            <person name="He G."/>
            <person name="Johnson J."/>
            <person name="Nolan M."/>
            <person name="Tritt A."/>
            <person name="Barry K.W."/>
            <person name="Grigoriev I.V."/>
            <person name="Nagy L.G."/>
            <person name="Hibbett D."/>
            <person name="Henrissat B."/>
            <person name="Matheny P.B."/>
            <person name="Labbe J."/>
            <person name="Martin F.M."/>
        </authorList>
    </citation>
    <scope>NUCLEOTIDE SEQUENCE</scope>
    <source>
        <strain evidence="1">FP105234-sp</strain>
    </source>
</reference>
<name>A0ACB8RQS6_9AGAM</name>
<proteinExistence type="predicted"/>
<keyword evidence="2" id="KW-1185">Reference proteome</keyword>
<evidence type="ECO:0000313" key="2">
    <source>
        <dbReference type="Proteomes" id="UP000814033"/>
    </source>
</evidence>
<accession>A0ACB8RQS6</accession>
<organism evidence="1 2">
    <name type="scientific">Auriscalpium vulgare</name>
    <dbReference type="NCBI Taxonomy" id="40419"/>
    <lineage>
        <taxon>Eukaryota</taxon>
        <taxon>Fungi</taxon>
        <taxon>Dikarya</taxon>
        <taxon>Basidiomycota</taxon>
        <taxon>Agaricomycotina</taxon>
        <taxon>Agaricomycetes</taxon>
        <taxon>Russulales</taxon>
        <taxon>Auriscalpiaceae</taxon>
        <taxon>Auriscalpium</taxon>
    </lineage>
</organism>
<dbReference type="EMBL" id="MU275929">
    <property type="protein sequence ID" value="KAI0046300.1"/>
    <property type="molecule type" value="Genomic_DNA"/>
</dbReference>
<evidence type="ECO:0000313" key="1">
    <source>
        <dbReference type="EMBL" id="KAI0046300.1"/>
    </source>
</evidence>
<dbReference type="Proteomes" id="UP000814033">
    <property type="component" value="Unassembled WGS sequence"/>
</dbReference>
<comment type="caution">
    <text evidence="1">The sequence shown here is derived from an EMBL/GenBank/DDBJ whole genome shotgun (WGS) entry which is preliminary data.</text>
</comment>
<sequence length="203" mass="19558">MLRLNVVAPFWCALATLCMAQAAPPACGQACGTSAANQFGCSLTDVQCVCTNTDFFDAVSECITDTCPPEDIAAAGSYYVDLCGDVTSSSIPASAFSSAAIPSSVVSTTFSPTVTGSGGHGSGTASVSAPPVTTTGAPATASSASATFSRPSSSSVLPVTSGTGGPIVTAPPNGAGSVSMNCASRALGALAMAATVAALAVAL</sequence>
<reference evidence="1" key="1">
    <citation type="submission" date="2021-02" db="EMBL/GenBank/DDBJ databases">
        <authorList>
            <consortium name="DOE Joint Genome Institute"/>
            <person name="Ahrendt S."/>
            <person name="Looney B.P."/>
            <person name="Miyauchi S."/>
            <person name="Morin E."/>
            <person name="Drula E."/>
            <person name="Courty P.E."/>
            <person name="Chicoki N."/>
            <person name="Fauchery L."/>
            <person name="Kohler A."/>
            <person name="Kuo A."/>
            <person name="Labutti K."/>
            <person name="Pangilinan J."/>
            <person name="Lipzen A."/>
            <person name="Riley R."/>
            <person name="Andreopoulos W."/>
            <person name="He G."/>
            <person name="Johnson J."/>
            <person name="Barry K.W."/>
            <person name="Grigoriev I.V."/>
            <person name="Nagy L."/>
            <person name="Hibbett D."/>
            <person name="Henrissat B."/>
            <person name="Matheny P.B."/>
            <person name="Labbe J."/>
            <person name="Martin F."/>
        </authorList>
    </citation>
    <scope>NUCLEOTIDE SEQUENCE</scope>
    <source>
        <strain evidence="1">FP105234-sp</strain>
    </source>
</reference>
<gene>
    <name evidence="1" type="ORF">FA95DRAFT_1573256</name>
</gene>
<protein>
    <submittedName>
        <fullName evidence="1">Uncharacterized protein</fullName>
    </submittedName>
</protein>